<keyword evidence="6" id="KW-0808">Transferase</keyword>
<keyword evidence="5" id="KW-0963">Cytoplasm</keyword>
<keyword evidence="10" id="KW-0067">ATP-binding</keyword>
<dbReference type="Proteomes" id="UP001276659">
    <property type="component" value="Unassembled WGS sequence"/>
</dbReference>
<evidence type="ECO:0000313" key="15">
    <source>
        <dbReference type="EMBL" id="KAK3174996.1"/>
    </source>
</evidence>
<dbReference type="GO" id="GO:0006450">
    <property type="term" value="P:regulation of translational fidelity"/>
    <property type="evidence" value="ECO:0007669"/>
    <property type="project" value="TreeGrafter"/>
</dbReference>
<dbReference type="InterPro" id="IPR038385">
    <property type="entry name" value="Sua5/YwlC_C"/>
</dbReference>
<keyword evidence="7" id="KW-0819">tRNA processing</keyword>
<dbReference type="EC" id="2.7.7.87" evidence="3"/>
<dbReference type="PROSITE" id="PS51163">
    <property type="entry name" value="YRDC"/>
    <property type="match status" value="1"/>
</dbReference>
<dbReference type="Pfam" id="PF03481">
    <property type="entry name" value="Sua5_C"/>
    <property type="match status" value="1"/>
</dbReference>
<dbReference type="PANTHER" id="PTHR17490">
    <property type="entry name" value="SUA5"/>
    <property type="match status" value="1"/>
</dbReference>
<dbReference type="Gene3D" id="3.90.870.10">
    <property type="entry name" value="DHBP synthase"/>
    <property type="match status" value="1"/>
</dbReference>
<dbReference type="NCBIfam" id="TIGR00057">
    <property type="entry name" value="L-threonylcarbamoyladenylate synthase"/>
    <property type="match status" value="1"/>
</dbReference>
<evidence type="ECO:0000256" key="12">
    <source>
        <dbReference type="ARBA" id="ARBA00048366"/>
    </source>
</evidence>
<evidence type="ECO:0000256" key="11">
    <source>
        <dbReference type="ARBA" id="ARBA00029774"/>
    </source>
</evidence>
<evidence type="ECO:0000313" key="16">
    <source>
        <dbReference type="Proteomes" id="UP001276659"/>
    </source>
</evidence>
<reference evidence="15" key="1">
    <citation type="submission" date="2022-11" db="EMBL/GenBank/DDBJ databases">
        <title>Chromosomal genome sequence assembly and mating type (MAT) locus characterization of the leprose asexual lichenized fungus Lepraria neglecta (Nyl.) Erichsen.</title>
        <authorList>
            <person name="Allen J.L."/>
            <person name="Pfeffer B."/>
        </authorList>
    </citation>
    <scope>NUCLEOTIDE SEQUENCE</scope>
    <source>
        <strain evidence="15">Allen 5258</strain>
    </source>
</reference>
<evidence type="ECO:0000259" key="14">
    <source>
        <dbReference type="PROSITE" id="PS51163"/>
    </source>
</evidence>
<dbReference type="FunFam" id="3.90.870.10:FF:000008">
    <property type="entry name" value="Threonylcarbamoyl-AMP synthase"/>
    <property type="match status" value="1"/>
</dbReference>
<gene>
    <name evidence="15" type="ORF">OEA41_002242</name>
</gene>
<dbReference type="EMBL" id="JASNWA010000006">
    <property type="protein sequence ID" value="KAK3174996.1"/>
    <property type="molecule type" value="Genomic_DNA"/>
</dbReference>
<dbReference type="GO" id="GO:0002949">
    <property type="term" value="P:tRNA threonylcarbamoyladenosine modification"/>
    <property type="evidence" value="ECO:0007669"/>
    <property type="project" value="UniProtKB-ARBA"/>
</dbReference>
<dbReference type="SUPFAM" id="SSF55821">
    <property type="entry name" value="YrdC/RibB"/>
    <property type="match status" value="1"/>
</dbReference>
<keyword evidence="8" id="KW-0548">Nucleotidyltransferase</keyword>
<evidence type="ECO:0000256" key="9">
    <source>
        <dbReference type="ARBA" id="ARBA00022741"/>
    </source>
</evidence>
<dbReference type="InterPro" id="IPR050156">
    <property type="entry name" value="TC-AMP_synthase_SUA5"/>
</dbReference>
<sequence>MNSDQFKALEAFSSLRLQRLQNFLQSNQIVKSWERFTATMAARQETAPHKQRDTRVLQVNASKIGQFVFENSQQSFLGDWHIKLSEDNSDAANLQEAASRLRDSDMPVAFPTETVYGLGADATRSAAVRGIYSAKGRPSDNPLIVHISSLSQLRRLLVPKNGLSPDLKSAPDPIPPIYEPLISRFWPGPLTILLPLPTPSLLAPEVTASLPTVAVRMPSSTLALALIHLADVPIAAPSANASSKPSPTTAAHVLHDLAGRIDLILDGGPCNVGVESTVVDGLTNPPVILRPGGVSIDMLRSFPGWEDVQVAYEDGAETGAPRAPGMKYKHYSPNARVLLFHGQMDGVSAKRYLGKGKSVGVLTTRTWQEGFLQSGSQIPGNPPISNMNGHVPNGDAKVHQLRENADPELEIVEVTPSLTPIAIPSAQHSQVRLSDQDDQDTTEIWTIGLGQNTANIARGLFSALRELDQKGVDIIFVEGIDDGEGGAAAAVMNRLRKAAEAEIIL</sequence>
<evidence type="ECO:0000256" key="5">
    <source>
        <dbReference type="ARBA" id="ARBA00022490"/>
    </source>
</evidence>
<comment type="similarity">
    <text evidence="2">Belongs to the SUA5 family.</text>
</comment>
<evidence type="ECO:0000256" key="10">
    <source>
        <dbReference type="ARBA" id="ARBA00022840"/>
    </source>
</evidence>
<comment type="subcellular location">
    <subcellularLocation>
        <location evidence="1">Cytoplasm</location>
    </subcellularLocation>
</comment>
<evidence type="ECO:0000256" key="8">
    <source>
        <dbReference type="ARBA" id="ARBA00022695"/>
    </source>
</evidence>
<accession>A0AAD9ZB69</accession>
<evidence type="ECO:0000256" key="3">
    <source>
        <dbReference type="ARBA" id="ARBA00012584"/>
    </source>
</evidence>
<proteinExistence type="inferred from homology"/>
<dbReference type="GO" id="GO:0061710">
    <property type="term" value="F:L-threonylcarbamoyladenylate synthase"/>
    <property type="evidence" value="ECO:0007669"/>
    <property type="project" value="UniProtKB-EC"/>
</dbReference>
<evidence type="ECO:0000256" key="4">
    <source>
        <dbReference type="ARBA" id="ARBA00015492"/>
    </source>
</evidence>
<protein>
    <recommendedName>
        <fullName evidence="4">Threonylcarbamoyl-AMP synthase</fullName>
        <ecNumber evidence="3">2.7.7.87</ecNumber>
    </recommendedName>
    <alternativeName>
        <fullName evidence="11">L-threonylcarbamoyladenylate synthase</fullName>
    </alternativeName>
</protein>
<dbReference type="PANTHER" id="PTHR17490:SF16">
    <property type="entry name" value="THREONYLCARBAMOYL-AMP SYNTHASE"/>
    <property type="match status" value="1"/>
</dbReference>
<evidence type="ECO:0000256" key="2">
    <source>
        <dbReference type="ARBA" id="ARBA00007663"/>
    </source>
</evidence>
<evidence type="ECO:0000256" key="7">
    <source>
        <dbReference type="ARBA" id="ARBA00022694"/>
    </source>
</evidence>
<organism evidence="15 16">
    <name type="scientific">Lepraria neglecta</name>
    <dbReference type="NCBI Taxonomy" id="209136"/>
    <lineage>
        <taxon>Eukaryota</taxon>
        <taxon>Fungi</taxon>
        <taxon>Dikarya</taxon>
        <taxon>Ascomycota</taxon>
        <taxon>Pezizomycotina</taxon>
        <taxon>Lecanoromycetes</taxon>
        <taxon>OSLEUM clade</taxon>
        <taxon>Lecanoromycetidae</taxon>
        <taxon>Lecanorales</taxon>
        <taxon>Lecanorineae</taxon>
        <taxon>Stereocaulaceae</taxon>
        <taxon>Lepraria</taxon>
    </lineage>
</organism>
<dbReference type="GO" id="GO:0005737">
    <property type="term" value="C:cytoplasm"/>
    <property type="evidence" value="ECO:0007669"/>
    <property type="project" value="UniProtKB-SubCell"/>
</dbReference>
<dbReference type="AlphaFoldDB" id="A0AAD9ZB69"/>
<evidence type="ECO:0000256" key="6">
    <source>
        <dbReference type="ARBA" id="ARBA00022679"/>
    </source>
</evidence>
<comment type="function">
    <text evidence="13">Required for the formation of a threonylcarbamoyl group on adenosine at position 37 (t(6)A37) in tRNAs that read codons beginning with adenine. Likely catalyzes the conversion of L-threonine, HCO(3)(-)/CO(2) and ATP to give threonylcarbamoyl-AMP (TC-AMP) as the acyladenylate intermediate, with the release of diphosphate. Required for normal translation, by ensuring translation fidelity at the level of codon recognition, appropriate translation initiation selection and maintenance of reading frame. Also involved in telomere replication. Binds to single-stranded telomeric (ssTG) DNA and positively regulates telomere length.</text>
</comment>
<keyword evidence="9" id="KW-0547">Nucleotide-binding</keyword>
<evidence type="ECO:0000256" key="13">
    <source>
        <dbReference type="ARBA" id="ARBA00056339"/>
    </source>
</evidence>
<feature type="domain" description="YrdC-like" evidence="14">
    <location>
        <begin position="91"/>
        <end position="294"/>
    </location>
</feature>
<dbReference type="InterPro" id="IPR017945">
    <property type="entry name" value="DHBP_synth_RibB-like_a/b_dom"/>
</dbReference>
<dbReference type="GO" id="GO:0003725">
    <property type="term" value="F:double-stranded RNA binding"/>
    <property type="evidence" value="ECO:0007669"/>
    <property type="project" value="InterPro"/>
</dbReference>
<comment type="caution">
    <text evidence="15">The sequence shown here is derived from an EMBL/GenBank/DDBJ whole genome shotgun (WGS) entry which is preliminary data.</text>
</comment>
<keyword evidence="16" id="KW-1185">Reference proteome</keyword>
<evidence type="ECO:0000256" key="1">
    <source>
        <dbReference type="ARBA" id="ARBA00004496"/>
    </source>
</evidence>
<dbReference type="Pfam" id="PF01300">
    <property type="entry name" value="Sua5_yciO_yrdC"/>
    <property type="match status" value="1"/>
</dbReference>
<comment type="catalytic activity">
    <reaction evidence="12">
        <text>L-threonine + hydrogencarbonate + ATP = L-threonylcarbamoyladenylate + diphosphate + H2O</text>
        <dbReference type="Rhea" id="RHEA:36407"/>
        <dbReference type="ChEBI" id="CHEBI:15377"/>
        <dbReference type="ChEBI" id="CHEBI:17544"/>
        <dbReference type="ChEBI" id="CHEBI:30616"/>
        <dbReference type="ChEBI" id="CHEBI:33019"/>
        <dbReference type="ChEBI" id="CHEBI:57926"/>
        <dbReference type="ChEBI" id="CHEBI:73682"/>
        <dbReference type="EC" id="2.7.7.87"/>
    </reaction>
</comment>
<dbReference type="Gene3D" id="3.40.50.11030">
    <property type="entry name" value="Threonylcarbamoyl-AMP synthase, C-terminal domain"/>
    <property type="match status" value="1"/>
</dbReference>
<dbReference type="InterPro" id="IPR005145">
    <property type="entry name" value="Sua5_C"/>
</dbReference>
<dbReference type="GO" id="GO:0005524">
    <property type="term" value="F:ATP binding"/>
    <property type="evidence" value="ECO:0007669"/>
    <property type="project" value="UniProtKB-KW"/>
</dbReference>
<name>A0AAD9ZB69_9LECA</name>
<dbReference type="GO" id="GO:0000049">
    <property type="term" value="F:tRNA binding"/>
    <property type="evidence" value="ECO:0007669"/>
    <property type="project" value="TreeGrafter"/>
</dbReference>
<dbReference type="InterPro" id="IPR006070">
    <property type="entry name" value="Sua5-like_dom"/>
</dbReference>